<keyword evidence="3" id="KW-1185">Reference proteome</keyword>
<reference evidence="2" key="1">
    <citation type="submission" date="2023-08" db="EMBL/GenBank/DDBJ databases">
        <authorList>
            <person name="Chen Y."/>
            <person name="Shah S."/>
            <person name="Dougan E. K."/>
            <person name="Thang M."/>
            <person name="Chan C."/>
        </authorList>
    </citation>
    <scope>NUCLEOTIDE SEQUENCE</scope>
</reference>
<dbReference type="AlphaFoldDB" id="A0AA36NBF5"/>
<dbReference type="Proteomes" id="UP001178507">
    <property type="component" value="Unassembled WGS sequence"/>
</dbReference>
<accession>A0AA36NBF5</accession>
<evidence type="ECO:0000256" key="1">
    <source>
        <dbReference type="SAM" id="MobiDB-lite"/>
    </source>
</evidence>
<sequence>MSDEPAAGGYRRLELLPRKGRSRSASPTSQLPGCIPTWGHDFEAAGTGTPVSRRLRSNSPKTQDALKGSISLGASPRHHHNAHRAFAFDADVQSGGARSRNVRRVVARNLASSWSLGEAPPEASVPIPAPFRSVSPETLTVEEAPPSRRLKATAPQMRFGGMSSPHKRGVPIQASLPPPPYASPRQSSDEAARAMEMAKPIMWFGEARERPVESAESWNPFSGSSRPVSRAGEFSPDRGAARPAACGAGPPRGPGIQGLAHRKGACSPRDRRSSIFEDQSSAPRRTGKLHVTGPETGGMSAALQWRG</sequence>
<protein>
    <submittedName>
        <fullName evidence="2">Uncharacterized protein</fullName>
    </submittedName>
</protein>
<evidence type="ECO:0000313" key="3">
    <source>
        <dbReference type="Proteomes" id="UP001178507"/>
    </source>
</evidence>
<feature type="compositionally biased region" description="Polar residues" evidence="1">
    <location>
        <begin position="216"/>
        <end position="227"/>
    </location>
</feature>
<name>A0AA36NBF5_9DINO</name>
<feature type="region of interest" description="Disordered" evidence="1">
    <location>
        <begin position="216"/>
        <end position="307"/>
    </location>
</feature>
<gene>
    <name evidence="2" type="ORF">EVOR1521_LOCUS28195</name>
</gene>
<feature type="region of interest" description="Disordered" evidence="1">
    <location>
        <begin position="1"/>
        <end position="71"/>
    </location>
</feature>
<evidence type="ECO:0000313" key="2">
    <source>
        <dbReference type="EMBL" id="CAJ1406160.1"/>
    </source>
</evidence>
<proteinExistence type="predicted"/>
<dbReference type="EMBL" id="CAUJNA010003617">
    <property type="protein sequence ID" value="CAJ1406160.1"/>
    <property type="molecule type" value="Genomic_DNA"/>
</dbReference>
<comment type="caution">
    <text evidence="2">The sequence shown here is derived from an EMBL/GenBank/DDBJ whole genome shotgun (WGS) entry which is preliminary data.</text>
</comment>
<organism evidence="2 3">
    <name type="scientific">Effrenium voratum</name>
    <dbReference type="NCBI Taxonomy" id="2562239"/>
    <lineage>
        <taxon>Eukaryota</taxon>
        <taxon>Sar</taxon>
        <taxon>Alveolata</taxon>
        <taxon>Dinophyceae</taxon>
        <taxon>Suessiales</taxon>
        <taxon>Symbiodiniaceae</taxon>
        <taxon>Effrenium</taxon>
    </lineage>
</organism>